<dbReference type="InterPro" id="IPR011029">
    <property type="entry name" value="DEATH-like_dom_sf"/>
</dbReference>
<dbReference type="GeneID" id="105981763"/>
<evidence type="ECO:0000256" key="24">
    <source>
        <dbReference type="SAM" id="Phobius"/>
    </source>
</evidence>
<dbReference type="GO" id="GO:0051607">
    <property type="term" value="P:defense response to virus"/>
    <property type="evidence" value="ECO:0007669"/>
    <property type="project" value="UniProtKB-KW"/>
</dbReference>
<proteinExistence type="predicted"/>
<dbReference type="GO" id="GO:0032755">
    <property type="term" value="P:positive regulation of interleukin-6 production"/>
    <property type="evidence" value="ECO:0007669"/>
    <property type="project" value="UniProtKB-ARBA"/>
</dbReference>
<evidence type="ECO:0000256" key="12">
    <source>
        <dbReference type="ARBA" id="ARBA00022989"/>
    </source>
</evidence>
<dbReference type="GO" id="GO:0035591">
    <property type="term" value="F:signaling adaptor activity"/>
    <property type="evidence" value="ECO:0007669"/>
    <property type="project" value="UniProtKB-ARBA"/>
</dbReference>
<keyword evidence="17" id="KW-0576">Peroxisome</keyword>
<evidence type="ECO:0000256" key="4">
    <source>
        <dbReference type="ARBA" id="ARBA00022499"/>
    </source>
</evidence>
<reference evidence="27" key="1">
    <citation type="submission" date="2025-08" db="UniProtKB">
        <authorList>
            <consortium name="RefSeq"/>
        </authorList>
    </citation>
    <scope>IDENTIFICATION</scope>
    <source>
        <tissue evidence="27">Kidney</tissue>
    </source>
</reference>
<evidence type="ECO:0000256" key="7">
    <source>
        <dbReference type="ARBA" id="ARBA00022588"/>
    </source>
</evidence>
<feature type="compositionally biased region" description="Polar residues" evidence="23">
    <location>
        <begin position="145"/>
        <end position="157"/>
    </location>
</feature>
<dbReference type="GO" id="GO:0002753">
    <property type="term" value="P:cytoplasmic pattern recognition receptor signaling pathway"/>
    <property type="evidence" value="ECO:0007669"/>
    <property type="project" value="UniProtKB-ARBA"/>
</dbReference>
<evidence type="ECO:0000256" key="5">
    <source>
        <dbReference type="ARBA" id="ARBA00022553"/>
    </source>
</evidence>
<evidence type="ECO:0000313" key="27">
    <source>
        <dbReference type="RefSeq" id="XP_012866535.1"/>
    </source>
</evidence>
<feature type="transmembrane region" description="Helical" evidence="24">
    <location>
        <begin position="489"/>
        <end position="509"/>
    </location>
</feature>
<evidence type="ECO:0000256" key="20">
    <source>
        <dbReference type="ARBA" id="ARBA00071084"/>
    </source>
</evidence>
<feature type="domain" description="Caspase recruitment" evidence="25">
    <location>
        <begin position="6"/>
        <end position="89"/>
    </location>
</feature>
<keyword evidence="8 24" id="KW-0812">Transmembrane</keyword>
<keyword evidence="15 24" id="KW-0472">Membrane</keyword>
<evidence type="ECO:0000256" key="17">
    <source>
        <dbReference type="ARBA" id="ARBA00023140"/>
    </source>
</evidence>
<feature type="compositionally biased region" description="Polar residues" evidence="23">
    <location>
        <begin position="349"/>
        <end position="358"/>
    </location>
</feature>
<sequence length="515" mass="53774">MTFAEEKTYKYICRNHSSFCRVDVLEILPYLPCLTASDQDRLRASYVRLGNRDTLWELFNSLQRRTGWVDFFIGALNACELSVLAGQVASVYQSYLPRGAPAHSPAPPEDPAVPAKISGASESATAHSRPHNGYRGEAGYPMPVQDTQPPKSPGESSEQAHESRAIQRNSSGSSSGPSSNLPVLNPVASSRHQDQAPELSSTHTAGTPTSPIPTRGPVSPTVSFQPLARARASRLPGPAGSAPSAGNSSLSLTSGLASTKGASDAEVPGNSVTTNPVPPPTTQMPVNTMASKVPSTTTSASTGPSKLPTSSKTPGAMPPNMLTHPAPSKLPINPTRAGTTLPKVPASIGPSSKSNNRAKGTPEASAPTAAFGGSSLCPDRSLGSEVSKPGVLLSQLDQPFSGCFEDLAISPSSSLSCSEDLAISPSSSLGSESNHGPQPSRGPEEDEYVSFRLNINKDPSIDLQAGRLEQPAIPQPPEEEVHCVGTDSWAMWLGVAGVVVTVLAVFLAVKRRLPQ</sequence>
<dbReference type="GO" id="GO:0045087">
    <property type="term" value="P:innate immune response"/>
    <property type="evidence" value="ECO:0007669"/>
    <property type="project" value="UniProtKB-KW"/>
</dbReference>
<dbReference type="OrthoDB" id="9909785at2759"/>
<feature type="compositionally biased region" description="Polar residues" evidence="23">
    <location>
        <begin position="198"/>
        <end position="209"/>
    </location>
</feature>
<dbReference type="Gene3D" id="1.10.533.10">
    <property type="entry name" value="Death Domain, Fas"/>
    <property type="match status" value="1"/>
</dbReference>
<evidence type="ECO:0000256" key="3">
    <source>
        <dbReference type="ARBA" id="ARBA00022481"/>
    </source>
</evidence>
<dbReference type="InterPro" id="IPR031964">
    <property type="entry name" value="CARD_dom"/>
</dbReference>
<evidence type="ECO:0000256" key="13">
    <source>
        <dbReference type="ARBA" id="ARBA00023118"/>
    </source>
</evidence>
<evidence type="ECO:0000256" key="10">
    <source>
        <dbReference type="ARBA" id="ARBA00022843"/>
    </source>
</evidence>
<keyword evidence="7" id="KW-0399">Innate immunity</keyword>
<keyword evidence="14" id="KW-0496">Mitochondrion</keyword>
<comment type="subcellular location">
    <subcellularLocation>
        <location evidence="2">Mitochondrion outer membrane</location>
        <topology evidence="2">Single-pass membrane protein</topology>
    </subcellularLocation>
    <subcellularLocation>
        <location evidence="1">Peroxisome</location>
    </subcellularLocation>
</comment>
<evidence type="ECO:0000256" key="15">
    <source>
        <dbReference type="ARBA" id="ARBA00023136"/>
    </source>
</evidence>
<dbReference type="AlphaFoldDB" id="A0A1S3ERF0"/>
<keyword evidence="16" id="KW-0564">Palmitate</keyword>
<dbReference type="GO" id="GO:0005777">
    <property type="term" value="C:peroxisome"/>
    <property type="evidence" value="ECO:0007669"/>
    <property type="project" value="UniProtKB-SubCell"/>
</dbReference>
<organism evidence="26 27">
    <name type="scientific">Dipodomys ordii</name>
    <name type="common">Ord's kangaroo rat</name>
    <dbReference type="NCBI Taxonomy" id="10020"/>
    <lineage>
        <taxon>Eukaryota</taxon>
        <taxon>Metazoa</taxon>
        <taxon>Chordata</taxon>
        <taxon>Craniata</taxon>
        <taxon>Vertebrata</taxon>
        <taxon>Euteleostomi</taxon>
        <taxon>Mammalia</taxon>
        <taxon>Eutheria</taxon>
        <taxon>Euarchontoglires</taxon>
        <taxon>Glires</taxon>
        <taxon>Rodentia</taxon>
        <taxon>Castorimorpha</taxon>
        <taxon>Heteromyidae</taxon>
        <taxon>Dipodomyinae</taxon>
        <taxon>Dipodomys</taxon>
    </lineage>
</organism>
<dbReference type="FunCoup" id="A0A1S3ERF0">
    <property type="interactions" value="611"/>
</dbReference>
<keyword evidence="5" id="KW-0597">Phosphoprotein</keyword>
<gene>
    <name evidence="27" type="primary">Mavs</name>
</gene>
<keyword evidence="4" id="KW-1017">Isopeptide bond</keyword>
<evidence type="ECO:0000256" key="2">
    <source>
        <dbReference type="ARBA" id="ARBA00004572"/>
    </source>
</evidence>
<feature type="compositionally biased region" description="Low complexity" evidence="23">
    <location>
        <begin position="283"/>
        <end position="305"/>
    </location>
</feature>
<feature type="compositionally biased region" description="Polar residues" evidence="23">
    <location>
        <begin position="425"/>
        <end position="437"/>
    </location>
</feature>
<keyword evidence="26" id="KW-1185">Reference proteome</keyword>
<dbReference type="GO" id="GO:1900227">
    <property type="term" value="P:positive regulation of NLRP3 inflammasome complex assembly"/>
    <property type="evidence" value="ECO:0007669"/>
    <property type="project" value="UniProtKB-ARBA"/>
</dbReference>
<dbReference type="GO" id="GO:0032728">
    <property type="term" value="P:positive regulation of interferon-beta production"/>
    <property type="evidence" value="ECO:0007669"/>
    <property type="project" value="UniProtKB-ARBA"/>
</dbReference>
<comment type="function">
    <text evidence="19">Adapter required for innate immune defense against viruses. Acts downstream of DHX33, RIGI and IFIH1/MDA5, which detect intracellular dsRNA produced during viral replication, to coordinate pathways leading to the activation of NF-kappa-B, IRF3 and IRF7, and to the subsequent induction of antiviral cytokines such as IFN-beta and RANTES (CCL5). Peroxisomal and mitochondrial MAVS act sequentially to create an antiviral cellular state. Upon viral infection, peroxisomal MAVS induces the rapid interferon-independent expression of defense factors that provide short-term protection, whereas mitochondrial MAVS activates an interferon-dependent signaling pathway with delayed kinetics, which amplifies and stabilizes the antiviral response. May activate the same pathways following detection of extracellular dsRNA by TLR3. May protect cells from apoptosis. Involved in NLRP3 inflammasome activation by mediating NLRP3 recruitment to mitochondria.</text>
</comment>
<accession>A0A1S3ERF0</accession>
<keyword evidence="13" id="KW-0051">Antiviral defense</keyword>
<keyword evidence="9" id="KW-1000">Mitochondrion outer membrane</keyword>
<evidence type="ECO:0000256" key="18">
    <source>
        <dbReference type="ARBA" id="ARBA00023288"/>
    </source>
</evidence>
<dbReference type="InParanoid" id="A0A1S3ERF0"/>
<evidence type="ECO:0000256" key="1">
    <source>
        <dbReference type="ARBA" id="ARBA00004275"/>
    </source>
</evidence>
<dbReference type="RefSeq" id="XP_012866535.1">
    <property type="nucleotide sequence ID" value="XM_013011081.1"/>
</dbReference>
<evidence type="ECO:0000256" key="23">
    <source>
        <dbReference type="SAM" id="MobiDB-lite"/>
    </source>
</evidence>
<name>A0A1S3ERF0_DIPOR</name>
<dbReference type="GO" id="GO:0002230">
    <property type="term" value="P:positive regulation of defense response to virus by host"/>
    <property type="evidence" value="ECO:0007669"/>
    <property type="project" value="UniProtKB-ARBA"/>
</dbReference>
<keyword evidence="11" id="KW-0391">Immunity</keyword>
<protein>
    <recommendedName>
        <fullName evidence="20">Mitochondrial antiviral-signaling protein</fullName>
    </recommendedName>
    <alternativeName>
        <fullName evidence="21">Interferon beta promoter stimulator protein 1</fullName>
    </alternativeName>
    <alternativeName>
        <fullName evidence="22">Virus-induced-signaling adapter</fullName>
    </alternativeName>
</protein>
<keyword evidence="6" id="KW-0945">Host-virus interaction</keyword>
<feature type="compositionally biased region" description="Low complexity" evidence="23">
    <location>
        <begin position="235"/>
        <end position="259"/>
    </location>
</feature>
<dbReference type="GO" id="GO:0032727">
    <property type="term" value="P:positive regulation of interferon-alpha production"/>
    <property type="evidence" value="ECO:0007669"/>
    <property type="project" value="UniProtKB-ARBA"/>
</dbReference>
<feature type="region of interest" description="Disordered" evidence="23">
    <location>
        <begin position="99"/>
        <end position="386"/>
    </location>
</feature>
<evidence type="ECO:0000256" key="14">
    <source>
        <dbReference type="ARBA" id="ARBA00023128"/>
    </source>
</evidence>
<feature type="region of interest" description="Disordered" evidence="23">
    <location>
        <begin position="416"/>
        <end position="448"/>
    </location>
</feature>
<dbReference type="STRING" id="10020.ENSDORP00000003603"/>
<evidence type="ECO:0000256" key="21">
    <source>
        <dbReference type="ARBA" id="ARBA00082620"/>
    </source>
</evidence>
<dbReference type="GO" id="GO:1900063">
    <property type="term" value="P:regulation of peroxisome organization"/>
    <property type="evidence" value="ECO:0007669"/>
    <property type="project" value="UniProtKB-ARBA"/>
</dbReference>
<dbReference type="FunFam" id="1.10.533.10:FF:000063">
    <property type="entry name" value="Mitochondrial antiviral-signaling protein"/>
    <property type="match status" value="1"/>
</dbReference>
<keyword evidence="12 24" id="KW-1133">Transmembrane helix</keyword>
<evidence type="ECO:0000256" key="6">
    <source>
        <dbReference type="ARBA" id="ARBA00022581"/>
    </source>
</evidence>
<dbReference type="CTD" id="57506"/>
<feature type="compositionally biased region" description="Low complexity" evidence="23">
    <location>
        <begin position="169"/>
        <end position="186"/>
    </location>
</feature>
<evidence type="ECO:0000256" key="11">
    <source>
        <dbReference type="ARBA" id="ARBA00022859"/>
    </source>
</evidence>
<keyword evidence="18" id="KW-0449">Lipoprotein</keyword>
<evidence type="ECO:0000313" key="26">
    <source>
        <dbReference type="Proteomes" id="UP000081671"/>
    </source>
</evidence>
<keyword evidence="10" id="KW-0832">Ubl conjugation</keyword>
<evidence type="ECO:0000256" key="8">
    <source>
        <dbReference type="ARBA" id="ARBA00022692"/>
    </source>
</evidence>
<evidence type="ECO:0000256" key="19">
    <source>
        <dbReference type="ARBA" id="ARBA00054747"/>
    </source>
</evidence>
<dbReference type="GO" id="GO:0045071">
    <property type="term" value="P:negative regulation of viral genome replication"/>
    <property type="evidence" value="ECO:0007669"/>
    <property type="project" value="UniProtKB-ARBA"/>
</dbReference>
<evidence type="ECO:0000259" key="25">
    <source>
        <dbReference type="Pfam" id="PF16739"/>
    </source>
</evidence>
<dbReference type="Proteomes" id="UP000081671">
    <property type="component" value="Unplaced"/>
</dbReference>
<dbReference type="KEGG" id="dord:105981763"/>
<dbReference type="GO" id="GO:0005741">
    <property type="term" value="C:mitochondrial outer membrane"/>
    <property type="evidence" value="ECO:0007669"/>
    <property type="project" value="UniProtKB-SubCell"/>
</dbReference>
<evidence type="ECO:0000256" key="9">
    <source>
        <dbReference type="ARBA" id="ARBA00022787"/>
    </source>
</evidence>
<evidence type="ECO:0000256" key="16">
    <source>
        <dbReference type="ARBA" id="ARBA00023139"/>
    </source>
</evidence>
<evidence type="ECO:0000256" key="22">
    <source>
        <dbReference type="ARBA" id="ARBA00083233"/>
    </source>
</evidence>
<keyword evidence="3" id="KW-0488">Methylation</keyword>
<dbReference type="GO" id="GO:0070585">
    <property type="term" value="P:protein localization to mitochondrion"/>
    <property type="evidence" value="ECO:0007669"/>
    <property type="project" value="UniProtKB-ARBA"/>
</dbReference>
<dbReference type="Pfam" id="PF16739">
    <property type="entry name" value="CARD_2"/>
    <property type="match status" value="1"/>
</dbReference>